<comment type="caution">
    <text evidence="1">The sequence shown here is derived from an EMBL/GenBank/DDBJ whole genome shotgun (WGS) entry which is preliminary data.</text>
</comment>
<protein>
    <submittedName>
        <fullName evidence="1">Uncharacterized protein</fullName>
    </submittedName>
</protein>
<keyword evidence="2" id="KW-1185">Reference proteome</keyword>
<sequence length="75" mass="8641">MRMNIQMDAKHGGPTFPTGIDLLKAYVREIVVEIERRQRQIDEQKSWLWVKLLRTTGVKICISNGFGASICHQDI</sequence>
<dbReference type="Proteomes" id="UP001168972">
    <property type="component" value="Unassembled WGS sequence"/>
</dbReference>
<reference evidence="1" key="2">
    <citation type="submission" date="2023-03" db="EMBL/GenBank/DDBJ databases">
        <authorList>
            <person name="Inwood S.N."/>
            <person name="Skelly J.G."/>
            <person name="Guhlin J."/>
            <person name="Harrop T.W.R."/>
            <person name="Goldson S.G."/>
            <person name="Dearden P.K."/>
        </authorList>
    </citation>
    <scope>NUCLEOTIDE SEQUENCE</scope>
    <source>
        <strain evidence="1">Lincoln</strain>
        <tissue evidence="1">Whole body</tissue>
    </source>
</reference>
<organism evidence="1 2">
    <name type="scientific">Microctonus hyperodae</name>
    <name type="common">Parasitoid wasp</name>
    <dbReference type="NCBI Taxonomy" id="165561"/>
    <lineage>
        <taxon>Eukaryota</taxon>
        <taxon>Metazoa</taxon>
        <taxon>Ecdysozoa</taxon>
        <taxon>Arthropoda</taxon>
        <taxon>Hexapoda</taxon>
        <taxon>Insecta</taxon>
        <taxon>Pterygota</taxon>
        <taxon>Neoptera</taxon>
        <taxon>Endopterygota</taxon>
        <taxon>Hymenoptera</taxon>
        <taxon>Apocrita</taxon>
        <taxon>Ichneumonoidea</taxon>
        <taxon>Braconidae</taxon>
        <taxon>Euphorinae</taxon>
        <taxon>Microctonus</taxon>
    </lineage>
</organism>
<gene>
    <name evidence="1" type="ORF">PV327_004456</name>
</gene>
<name>A0AA39FCL0_MICHY</name>
<dbReference type="AlphaFoldDB" id="A0AA39FCL0"/>
<evidence type="ECO:0000313" key="2">
    <source>
        <dbReference type="Proteomes" id="UP001168972"/>
    </source>
</evidence>
<evidence type="ECO:0000313" key="1">
    <source>
        <dbReference type="EMBL" id="KAK0167001.1"/>
    </source>
</evidence>
<dbReference type="EMBL" id="JAQQBR010001832">
    <property type="protein sequence ID" value="KAK0167001.1"/>
    <property type="molecule type" value="Genomic_DNA"/>
</dbReference>
<proteinExistence type="predicted"/>
<accession>A0AA39FCL0</accession>
<reference evidence="1" key="1">
    <citation type="journal article" date="2023" name="bioRxiv">
        <title>Scaffold-level genome assemblies of two parasitoid biocontrol wasps reveal the parthenogenesis mechanism and an associated novel virus.</title>
        <authorList>
            <person name="Inwood S."/>
            <person name="Skelly J."/>
            <person name="Guhlin J."/>
            <person name="Harrop T."/>
            <person name="Goldson S."/>
            <person name="Dearden P."/>
        </authorList>
    </citation>
    <scope>NUCLEOTIDE SEQUENCE</scope>
    <source>
        <strain evidence="1">Lincoln</strain>
        <tissue evidence="1">Whole body</tissue>
    </source>
</reference>